<keyword evidence="1" id="KW-1133">Transmembrane helix</keyword>
<keyword evidence="1" id="KW-0812">Transmembrane</keyword>
<sequence length="62" mass="6821">MSDLLLSALALMLVVEGLLPFLSPGAWRQVFQRALQLSDGQLRFLGLTSMILGLIALLLLWP</sequence>
<proteinExistence type="predicted"/>
<evidence type="ECO:0000256" key="1">
    <source>
        <dbReference type="SAM" id="Phobius"/>
    </source>
</evidence>
<dbReference type="PANTHER" id="PTHR38602">
    <property type="entry name" value="INNER MEMBRANE PROTEIN-RELATED"/>
    <property type="match status" value="1"/>
</dbReference>
<dbReference type="RefSeq" id="WP_316703576.1">
    <property type="nucleotide sequence ID" value="NZ_CP136336.1"/>
</dbReference>
<keyword evidence="1" id="KW-0472">Membrane</keyword>
<name>A0ABZ0D5Q2_9BURK</name>
<keyword evidence="3" id="KW-1185">Reference proteome</keyword>
<dbReference type="InterPro" id="IPR019201">
    <property type="entry name" value="DUF2065"/>
</dbReference>
<evidence type="ECO:0000313" key="3">
    <source>
        <dbReference type="Proteomes" id="UP001303946"/>
    </source>
</evidence>
<reference evidence="2 3" key="1">
    <citation type="submission" date="2023-10" db="EMBL/GenBank/DDBJ databases">
        <title>Bacteria for the degradation of biodegradable plastic PBAT(Polybutylene adipate terephthalate).</title>
        <authorList>
            <person name="Weon H.-Y."/>
            <person name="Yeon J."/>
        </authorList>
    </citation>
    <scope>NUCLEOTIDE SEQUENCE [LARGE SCALE GENOMIC DNA]</scope>
    <source>
        <strain evidence="2 3">SBD 7-3</strain>
    </source>
</reference>
<dbReference type="EMBL" id="CP136336">
    <property type="protein sequence ID" value="WOB10680.1"/>
    <property type="molecule type" value="Genomic_DNA"/>
</dbReference>
<evidence type="ECO:0000313" key="2">
    <source>
        <dbReference type="EMBL" id="WOB10680.1"/>
    </source>
</evidence>
<dbReference type="Pfam" id="PF09838">
    <property type="entry name" value="DUF2065"/>
    <property type="match status" value="1"/>
</dbReference>
<dbReference type="PANTHER" id="PTHR38602:SF1">
    <property type="entry name" value="INNER MEMBRANE PROTEIN"/>
    <property type="match status" value="1"/>
</dbReference>
<accession>A0ABZ0D5Q2</accession>
<gene>
    <name evidence="2" type="ORF">RXV79_11625</name>
</gene>
<dbReference type="Proteomes" id="UP001303946">
    <property type="component" value="Chromosome"/>
</dbReference>
<organism evidence="2 3">
    <name type="scientific">Piscinibacter gummiphilus</name>
    <dbReference type="NCBI Taxonomy" id="946333"/>
    <lineage>
        <taxon>Bacteria</taxon>
        <taxon>Pseudomonadati</taxon>
        <taxon>Pseudomonadota</taxon>
        <taxon>Betaproteobacteria</taxon>
        <taxon>Burkholderiales</taxon>
        <taxon>Sphaerotilaceae</taxon>
        <taxon>Piscinibacter</taxon>
    </lineage>
</organism>
<feature type="transmembrane region" description="Helical" evidence="1">
    <location>
        <begin position="44"/>
        <end position="61"/>
    </location>
</feature>
<protein>
    <submittedName>
        <fullName evidence="2">DUF2065 domain-containing protein</fullName>
    </submittedName>
</protein>